<feature type="repeat" description="TPR" evidence="3">
    <location>
        <begin position="444"/>
        <end position="477"/>
    </location>
</feature>
<dbReference type="PANTHER" id="PTHR44943">
    <property type="entry name" value="CELLULOSE SYNTHASE OPERON PROTEIN C"/>
    <property type="match status" value="1"/>
</dbReference>
<dbReference type="Pfam" id="PF13432">
    <property type="entry name" value="TPR_16"/>
    <property type="match status" value="1"/>
</dbReference>
<evidence type="ECO:0000256" key="3">
    <source>
        <dbReference type="PROSITE-ProRule" id="PRU00339"/>
    </source>
</evidence>
<gene>
    <name evidence="5" type="ORF">LMS43_04115</name>
</gene>
<dbReference type="InterPro" id="IPR051685">
    <property type="entry name" value="Ycf3/AcsC/BcsC/TPR_MFPF"/>
</dbReference>
<sequence>MNFFISPITLAGSLLLAAAAPAQGLSDGGAMATPEYTEHVELRAGQLPLVTLTPDVLYRVLLGEIAANRNDYEAASQIFLSLAVDTSDPRFAQYAFQYSMADRNLTRALRSAQQWALLAPQDPEAKATALALEASNGQTEGLAEALWIRIDKAQDKEQAIIQAMSIVSKMIDRHLALEVLDQALKPSVRNISVAHLVLADVAWNAEDEGRAYEESLLALDLEPDSELAIQRVLEYGMVVDAHSALDRVRAYLKNNPDSRNVQLLLASRLVERRQFDEALQLVHQLQKRAPEDFDLLYTEAEIQSRAGHYAEARQLLENYIQVQSQRRQTVSDQVSTALASISEARLSLVHIAEAENNLDEAIRQLDLIEESGLRFQAQVHKAVLQARKGDLAAARRTLELSRPDTRGDHVVVALTYASIYQQGGRTDQAVTVLERADSELPDSPEVLYQLGMLYERQGRTQDFERLMQQVIDLRPDDANAFNALGYTYADQNRRLDEAQDLLERAMEIEPHNPYILDSVGWYLYRVGDYQAALEYLQRSYEKLPEADVAAHLGEVLWAKGRKQDAINIFRAALNKDPDSEVLHETLRRLELSLP</sequence>
<dbReference type="Gene3D" id="1.25.40.10">
    <property type="entry name" value="Tetratricopeptide repeat domain"/>
    <property type="match status" value="3"/>
</dbReference>
<accession>A0ABT8EGT2</accession>
<evidence type="ECO:0000256" key="4">
    <source>
        <dbReference type="SAM" id="SignalP"/>
    </source>
</evidence>
<dbReference type="InterPro" id="IPR011990">
    <property type="entry name" value="TPR-like_helical_dom_sf"/>
</dbReference>
<comment type="caution">
    <text evidence="5">The sequence shown here is derived from an EMBL/GenBank/DDBJ whole genome shotgun (WGS) entry which is preliminary data.</text>
</comment>
<keyword evidence="2 3" id="KW-0802">TPR repeat</keyword>
<dbReference type="SMART" id="SM00028">
    <property type="entry name" value="TPR"/>
    <property type="match status" value="4"/>
</dbReference>
<evidence type="ECO:0000256" key="1">
    <source>
        <dbReference type="ARBA" id="ARBA00022737"/>
    </source>
</evidence>
<evidence type="ECO:0000313" key="5">
    <source>
        <dbReference type="EMBL" id="MDN4120472.1"/>
    </source>
</evidence>
<protein>
    <submittedName>
        <fullName evidence="5">Tetratricopeptide repeat protein</fullName>
    </submittedName>
</protein>
<feature type="chain" id="PRO_5047413640" evidence="4">
    <location>
        <begin position="23"/>
        <end position="594"/>
    </location>
</feature>
<feature type="repeat" description="TPR" evidence="3">
    <location>
        <begin position="546"/>
        <end position="579"/>
    </location>
</feature>
<keyword evidence="6" id="KW-1185">Reference proteome</keyword>
<dbReference type="EMBL" id="JAJHNU010000001">
    <property type="protein sequence ID" value="MDN4120472.1"/>
    <property type="molecule type" value="Genomic_DNA"/>
</dbReference>
<dbReference type="SUPFAM" id="SSF48452">
    <property type="entry name" value="TPR-like"/>
    <property type="match status" value="2"/>
</dbReference>
<dbReference type="Pfam" id="PF14559">
    <property type="entry name" value="TPR_19"/>
    <property type="match status" value="2"/>
</dbReference>
<name>A0ABT8EGT2_9BURK</name>
<evidence type="ECO:0000256" key="2">
    <source>
        <dbReference type="ARBA" id="ARBA00022803"/>
    </source>
</evidence>
<dbReference type="PROSITE" id="PS50005">
    <property type="entry name" value="TPR"/>
    <property type="match status" value="2"/>
</dbReference>
<keyword evidence="1" id="KW-0677">Repeat</keyword>
<keyword evidence="4" id="KW-0732">Signal</keyword>
<evidence type="ECO:0000313" key="6">
    <source>
        <dbReference type="Proteomes" id="UP001168613"/>
    </source>
</evidence>
<dbReference type="InterPro" id="IPR019734">
    <property type="entry name" value="TPR_rpt"/>
</dbReference>
<proteinExistence type="predicted"/>
<dbReference type="Proteomes" id="UP001168613">
    <property type="component" value="Unassembled WGS sequence"/>
</dbReference>
<dbReference type="PANTHER" id="PTHR44943:SF8">
    <property type="entry name" value="TPR REPEAT-CONTAINING PROTEIN MJ0263"/>
    <property type="match status" value="1"/>
</dbReference>
<organism evidence="5 6">
    <name type="scientific">Alcaligenes endophyticus</name>
    <dbReference type="NCBI Taxonomy" id="1929088"/>
    <lineage>
        <taxon>Bacteria</taxon>
        <taxon>Pseudomonadati</taxon>
        <taxon>Pseudomonadota</taxon>
        <taxon>Betaproteobacteria</taxon>
        <taxon>Burkholderiales</taxon>
        <taxon>Alcaligenaceae</taxon>
        <taxon>Alcaligenes</taxon>
    </lineage>
</organism>
<dbReference type="RefSeq" id="WP_266122219.1">
    <property type="nucleotide sequence ID" value="NZ_JAJHNU010000001.1"/>
</dbReference>
<reference evidence="5" key="1">
    <citation type="submission" date="2021-11" db="EMBL/GenBank/DDBJ databases">
        <title>Draft genome sequence of Alcaligenes endophyticus type strain CCUG 75668T.</title>
        <authorList>
            <person name="Salva-Serra F."/>
            <person name="Duran R.E."/>
            <person name="Seeger M."/>
            <person name="Moore E.R.B."/>
            <person name="Jaen-Luchoro D."/>
        </authorList>
    </citation>
    <scope>NUCLEOTIDE SEQUENCE</scope>
    <source>
        <strain evidence="5">CCUG 75668</strain>
    </source>
</reference>
<feature type="signal peptide" evidence="4">
    <location>
        <begin position="1"/>
        <end position="22"/>
    </location>
</feature>